<organism evidence="2 3">
    <name type="scientific">Drosophila lebanonensis</name>
    <name type="common">Fruit fly</name>
    <name type="synonym">Scaptodrosophila lebanonensis</name>
    <dbReference type="NCBI Taxonomy" id="7225"/>
    <lineage>
        <taxon>Eukaryota</taxon>
        <taxon>Metazoa</taxon>
        <taxon>Ecdysozoa</taxon>
        <taxon>Arthropoda</taxon>
        <taxon>Hexapoda</taxon>
        <taxon>Insecta</taxon>
        <taxon>Pterygota</taxon>
        <taxon>Neoptera</taxon>
        <taxon>Endopterygota</taxon>
        <taxon>Diptera</taxon>
        <taxon>Brachycera</taxon>
        <taxon>Muscomorpha</taxon>
        <taxon>Ephydroidea</taxon>
        <taxon>Drosophilidae</taxon>
        <taxon>Scaptodrosophila</taxon>
    </lineage>
</organism>
<gene>
    <name evidence="3" type="primary">LOC115627325</name>
</gene>
<sequence length="231" mass="26024">MPRVADYDLNIIELCKNMSSQSNLMHLRDLKPRNNTYELGFHGNGHRNGASSHHYHDACCVPVDSWLSTNIGFQLSPKGALHAHGPLKPIDVHRHPRSRSACGKLQIAARRQAGEQAERKAYPRSFSYDRSAVTSKDEDGPITFLRWPNRGELALSKSGSPLMTSTRTIRQKFVNVNIPTRNGVISMQPKKLFEIDPEMLQSLDDNILSQLEILVHNMQLILKKSYDAASK</sequence>
<name>A0A6J2TRZ8_DROLE</name>
<dbReference type="Proteomes" id="UP000504634">
    <property type="component" value="Unplaced"/>
</dbReference>
<dbReference type="GeneID" id="115627325"/>
<evidence type="ECO:0000259" key="1">
    <source>
        <dbReference type="Pfam" id="PF10512"/>
    </source>
</evidence>
<feature type="domain" description="Borealin C-terminal" evidence="1">
    <location>
        <begin position="123"/>
        <end position="223"/>
    </location>
</feature>
<accession>A0A6J2TRZ8</accession>
<dbReference type="AlphaFoldDB" id="A0A6J2TRZ8"/>
<dbReference type="InterPro" id="IPR046466">
    <property type="entry name" value="Borealin_C"/>
</dbReference>
<protein>
    <submittedName>
        <fullName evidence="3">Borealin-like</fullName>
    </submittedName>
</protein>
<evidence type="ECO:0000313" key="3">
    <source>
        <dbReference type="RefSeq" id="XP_030378829.1"/>
    </source>
</evidence>
<dbReference type="Pfam" id="PF10512">
    <property type="entry name" value="Borealin"/>
    <property type="match status" value="1"/>
</dbReference>
<reference evidence="3" key="1">
    <citation type="submission" date="2025-08" db="UniProtKB">
        <authorList>
            <consortium name="RefSeq"/>
        </authorList>
    </citation>
    <scope>IDENTIFICATION</scope>
    <source>
        <strain evidence="3">11010-0011.00</strain>
        <tissue evidence="3">Whole body</tissue>
    </source>
</reference>
<proteinExistence type="predicted"/>
<dbReference type="RefSeq" id="XP_030378829.1">
    <property type="nucleotide sequence ID" value="XM_030522969.1"/>
</dbReference>
<keyword evidence="2" id="KW-1185">Reference proteome</keyword>
<dbReference type="OrthoDB" id="6360905at2759"/>
<evidence type="ECO:0000313" key="2">
    <source>
        <dbReference type="Proteomes" id="UP000504634"/>
    </source>
</evidence>